<dbReference type="AlphaFoldDB" id="A0A1H2CIN0"/>
<organism evidence="1 2">
    <name type="scientific">Actinoplanes derwentensis</name>
    <dbReference type="NCBI Taxonomy" id="113562"/>
    <lineage>
        <taxon>Bacteria</taxon>
        <taxon>Bacillati</taxon>
        <taxon>Actinomycetota</taxon>
        <taxon>Actinomycetes</taxon>
        <taxon>Micromonosporales</taxon>
        <taxon>Micromonosporaceae</taxon>
        <taxon>Actinoplanes</taxon>
    </lineage>
</organism>
<name>A0A1H2CIN0_9ACTN</name>
<proteinExistence type="predicted"/>
<evidence type="ECO:0000313" key="2">
    <source>
        <dbReference type="Proteomes" id="UP000198688"/>
    </source>
</evidence>
<gene>
    <name evidence="1" type="ORF">SAMN04489716_5947</name>
</gene>
<evidence type="ECO:0008006" key="3">
    <source>
        <dbReference type="Google" id="ProtNLM"/>
    </source>
</evidence>
<accession>A0A1H2CIN0</accession>
<dbReference type="EMBL" id="LT629758">
    <property type="protein sequence ID" value="SDT70400.1"/>
    <property type="molecule type" value="Genomic_DNA"/>
</dbReference>
<dbReference type="STRING" id="113562.SAMN04489716_5947"/>
<evidence type="ECO:0000313" key="1">
    <source>
        <dbReference type="EMBL" id="SDT70400.1"/>
    </source>
</evidence>
<reference evidence="1 2" key="1">
    <citation type="submission" date="2016-10" db="EMBL/GenBank/DDBJ databases">
        <authorList>
            <person name="de Groot N.N."/>
        </authorList>
    </citation>
    <scope>NUCLEOTIDE SEQUENCE [LARGE SCALE GENOMIC DNA]</scope>
    <source>
        <strain evidence="1 2">DSM 43941</strain>
    </source>
</reference>
<sequence length="240" mass="26214">MRRVREVLGYARAQAAELQLDMSWKSSEYGGWWAATEPQLAPRIAARAAAAMEFLRQYAGADSFWTERANAVYLNKGDNQSPESGARAIGELLLAWADQVEAGVVEIVGSRGWEEVGVVSTDVMVQVRRLLEDRLAHPAAPIVLCGAALEIALRAVGDARGVPLPDRPTLSTLTTALRQADLLTKQDVKDLEQCGGLRNAAAHGNFEDLSLERAGLMEQQTNLILRRLTDLQQTVHTQGE</sequence>
<dbReference type="Proteomes" id="UP000198688">
    <property type="component" value="Chromosome I"/>
</dbReference>
<keyword evidence="2" id="KW-1185">Reference proteome</keyword>
<protein>
    <recommendedName>
        <fullName evidence="3">DUF4145 domain-containing protein</fullName>
    </recommendedName>
</protein>